<dbReference type="AlphaFoldDB" id="A0A2W5A9Q2"/>
<protein>
    <submittedName>
        <fullName evidence="1">Uncharacterized protein</fullName>
    </submittedName>
</protein>
<proteinExistence type="predicted"/>
<organism evidence="1 2">
    <name type="scientific">Sphingomonas sanxanigenens</name>
    <dbReference type="NCBI Taxonomy" id="397260"/>
    <lineage>
        <taxon>Bacteria</taxon>
        <taxon>Pseudomonadati</taxon>
        <taxon>Pseudomonadota</taxon>
        <taxon>Alphaproteobacteria</taxon>
        <taxon>Sphingomonadales</taxon>
        <taxon>Sphingomonadaceae</taxon>
        <taxon>Sphingomonas</taxon>
    </lineage>
</organism>
<name>A0A2W5A9Q2_9SPHN</name>
<evidence type="ECO:0000313" key="2">
    <source>
        <dbReference type="Proteomes" id="UP000249066"/>
    </source>
</evidence>
<dbReference type="Proteomes" id="UP000249066">
    <property type="component" value="Unassembled WGS sequence"/>
</dbReference>
<gene>
    <name evidence="1" type="ORF">DI623_03945</name>
</gene>
<comment type="caution">
    <text evidence="1">The sequence shown here is derived from an EMBL/GenBank/DDBJ whole genome shotgun (WGS) entry which is preliminary data.</text>
</comment>
<dbReference type="EMBL" id="QFNN01000012">
    <property type="protein sequence ID" value="PZO91254.1"/>
    <property type="molecule type" value="Genomic_DNA"/>
</dbReference>
<accession>A0A2W5A9Q2</accession>
<reference evidence="1 2" key="1">
    <citation type="submission" date="2017-08" db="EMBL/GenBank/DDBJ databases">
        <title>Infants hospitalized years apart are colonized by the same room-sourced microbial strains.</title>
        <authorList>
            <person name="Brooks B."/>
            <person name="Olm M.R."/>
            <person name="Firek B.A."/>
            <person name="Baker R."/>
            <person name="Thomas B.C."/>
            <person name="Morowitz M.J."/>
            <person name="Banfield J.F."/>
        </authorList>
    </citation>
    <scope>NUCLEOTIDE SEQUENCE [LARGE SCALE GENOMIC DNA]</scope>
    <source>
        <strain evidence="1">S2_018_000_R2_101</strain>
    </source>
</reference>
<dbReference type="InterPro" id="IPR029032">
    <property type="entry name" value="AhpD-like"/>
</dbReference>
<sequence>MAYRSFAAWPEVEALALYGAAHAEQAPLFSPLEYRVIGIGARSDVRRELRPESRVARWLNRLFGIEFARPLADGRLEALRRFASIVGRAAPDVIDDHITEFLEAGYSRRQAEWLTRMPARARTPLRAAMA</sequence>
<dbReference type="SUPFAM" id="SSF69118">
    <property type="entry name" value="AhpD-like"/>
    <property type="match status" value="1"/>
</dbReference>
<evidence type="ECO:0000313" key="1">
    <source>
        <dbReference type="EMBL" id="PZO91254.1"/>
    </source>
</evidence>